<evidence type="ECO:0000256" key="1">
    <source>
        <dbReference type="SAM" id="MobiDB-lite"/>
    </source>
</evidence>
<evidence type="ECO:0000313" key="2">
    <source>
        <dbReference type="EMBL" id="MCI46058.1"/>
    </source>
</evidence>
<feature type="non-terminal residue" evidence="2">
    <location>
        <position position="22"/>
    </location>
</feature>
<reference evidence="2 3" key="1">
    <citation type="journal article" date="2018" name="Front. Plant Sci.">
        <title>Red Clover (Trifolium pratense) and Zigzag Clover (T. medium) - A Picture of Genomic Similarities and Differences.</title>
        <authorList>
            <person name="Dluhosova J."/>
            <person name="Istvanek J."/>
            <person name="Nedelnik J."/>
            <person name="Repkova J."/>
        </authorList>
    </citation>
    <scope>NUCLEOTIDE SEQUENCE [LARGE SCALE GENOMIC DNA]</scope>
    <source>
        <strain evidence="3">cv. 10/8</strain>
        <tissue evidence="2">Leaf</tissue>
    </source>
</reference>
<protein>
    <submittedName>
        <fullName evidence="2">Uncharacterized protein</fullName>
    </submittedName>
</protein>
<feature type="region of interest" description="Disordered" evidence="1">
    <location>
        <begin position="1"/>
        <end position="22"/>
    </location>
</feature>
<comment type="caution">
    <text evidence="2">The sequence shown here is derived from an EMBL/GenBank/DDBJ whole genome shotgun (WGS) entry which is preliminary data.</text>
</comment>
<accession>A0A392SB30</accession>
<dbReference type="Proteomes" id="UP000265520">
    <property type="component" value="Unassembled WGS sequence"/>
</dbReference>
<proteinExistence type="predicted"/>
<dbReference type="EMBL" id="LXQA010352197">
    <property type="protein sequence ID" value="MCI46058.1"/>
    <property type="molecule type" value="Genomic_DNA"/>
</dbReference>
<sequence>MPMKIVTDSEDPMEELKKDCFL</sequence>
<dbReference type="AlphaFoldDB" id="A0A392SB30"/>
<organism evidence="2 3">
    <name type="scientific">Trifolium medium</name>
    <dbReference type="NCBI Taxonomy" id="97028"/>
    <lineage>
        <taxon>Eukaryota</taxon>
        <taxon>Viridiplantae</taxon>
        <taxon>Streptophyta</taxon>
        <taxon>Embryophyta</taxon>
        <taxon>Tracheophyta</taxon>
        <taxon>Spermatophyta</taxon>
        <taxon>Magnoliopsida</taxon>
        <taxon>eudicotyledons</taxon>
        <taxon>Gunneridae</taxon>
        <taxon>Pentapetalae</taxon>
        <taxon>rosids</taxon>
        <taxon>fabids</taxon>
        <taxon>Fabales</taxon>
        <taxon>Fabaceae</taxon>
        <taxon>Papilionoideae</taxon>
        <taxon>50 kb inversion clade</taxon>
        <taxon>NPAAA clade</taxon>
        <taxon>Hologalegina</taxon>
        <taxon>IRL clade</taxon>
        <taxon>Trifolieae</taxon>
        <taxon>Trifolium</taxon>
    </lineage>
</organism>
<keyword evidence="3" id="KW-1185">Reference proteome</keyword>
<evidence type="ECO:0000313" key="3">
    <source>
        <dbReference type="Proteomes" id="UP000265520"/>
    </source>
</evidence>
<name>A0A392SB30_9FABA</name>